<dbReference type="RefSeq" id="WP_207700877.1">
    <property type="nucleotide sequence ID" value="NZ_JAFREL020000001.1"/>
</dbReference>
<keyword evidence="1" id="KW-0472">Membrane</keyword>
<evidence type="ECO:0000313" key="3">
    <source>
        <dbReference type="Proteomes" id="UP000664357"/>
    </source>
</evidence>
<proteinExistence type="predicted"/>
<protein>
    <submittedName>
        <fullName evidence="2">Uncharacterized protein</fullName>
    </submittedName>
</protein>
<gene>
    <name evidence="2" type="ORF">JZO67_000714</name>
</gene>
<dbReference type="EMBL" id="JAFREL020000001">
    <property type="protein sequence ID" value="MEO1768775.1"/>
    <property type="molecule type" value="Genomic_DNA"/>
</dbReference>
<organism evidence="2 3">
    <name type="scientific">Candidatus Enterococcus ferrettii</name>
    <dbReference type="NCBI Taxonomy" id="2815324"/>
    <lineage>
        <taxon>Bacteria</taxon>
        <taxon>Bacillati</taxon>
        <taxon>Bacillota</taxon>
        <taxon>Bacilli</taxon>
        <taxon>Lactobacillales</taxon>
        <taxon>Enterococcaceae</taxon>
        <taxon>Enterococcus</taxon>
    </lineage>
</organism>
<evidence type="ECO:0000313" key="2">
    <source>
        <dbReference type="EMBL" id="MEO1768775.1"/>
    </source>
</evidence>
<feature type="transmembrane region" description="Helical" evidence="1">
    <location>
        <begin position="37"/>
        <end position="54"/>
    </location>
</feature>
<accession>A0ABV0EJI4</accession>
<evidence type="ECO:0000256" key="1">
    <source>
        <dbReference type="SAM" id="Phobius"/>
    </source>
</evidence>
<keyword evidence="1" id="KW-0812">Transmembrane</keyword>
<reference evidence="2 3" key="1">
    <citation type="submission" date="2024-02" db="EMBL/GenBank/DDBJ databases">
        <title>The Genome Sequence of Enterococcus sp. DIV0159.</title>
        <authorList>
            <person name="Earl A."/>
            <person name="Manson A."/>
            <person name="Gilmore M."/>
            <person name="Sanders J."/>
            <person name="Shea T."/>
            <person name="Howe W."/>
            <person name="Livny J."/>
            <person name="Cuomo C."/>
            <person name="Neafsey D."/>
            <person name="Birren B."/>
        </authorList>
    </citation>
    <scope>NUCLEOTIDE SEQUENCE [LARGE SCALE GENOMIC DNA]</scope>
    <source>
        <strain evidence="2 3">665A</strain>
    </source>
</reference>
<keyword evidence="1" id="KW-1133">Transmembrane helix</keyword>
<keyword evidence="3" id="KW-1185">Reference proteome</keyword>
<comment type="caution">
    <text evidence="2">The sequence shown here is derived from an EMBL/GenBank/DDBJ whole genome shotgun (WGS) entry which is preliminary data.</text>
</comment>
<dbReference type="Proteomes" id="UP000664357">
    <property type="component" value="Unassembled WGS sequence"/>
</dbReference>
<name>A0ABV0EJI4_9ENTE</name>
<sequence length="87" mass="9849">MKQSDKGKVKWYLLLFLAVSLFLTAMATQQISLNFVVIGLALFIYKFGSPVLFGEYEEKRKQKLADSLAVREAAKEVLSSGELFKKK</sequence>